<name>H1KC37_METEX</name>
<sequence length="97" mass="10880">MSFFGWSPAPSESLSRLDAAVASNVAAQEGVQRAGNATAGAAFRQRREAVVQRRQTRLASRHLRKQALQTSEVRALVDEMLRGFEPKREEQKDRRPC</sequence>
<comment type="caution">
    <text evidence="1">The sequence shown here is derived from an EMBL/GenBank/DDBJ whole genome shotgun (WGS) entry which is preliminary data.</text>
</comment>
<reference evidence="1 2" key="1">
    <citation type="submission" date="2011-09" db="EMBL/GenBank/DDBJ databases">
        <title>The draft genome of Methylobacterium extorquens DSM 13060.</title>
        <authorList>
            <consortium name="US DOE Joint Genome Institute (JGI-PGF)"/>
            <person name="Lucas S."/>
            <person name="Han J."/>
            <person name="Lapidus A."/>
            <person name="Cheng J.-F."/>
            <person name="Goodwin L."/>
            <person name="Pitluck S."/>
            <person name="Peters L."/>
            <person name="Land M.L."/>
            <person name="Hauser L."/>
            <person name="Koskimaki J."/>
            <person name="Halonen O."/>
            <person name="Pirttila A."/>
            <person name="Frank C."/>
            <person name="Woyke T.J."/>
        </authorList>
    </citation>
    <scope>NUCLEOTIDE SEQUENCE [LARGE SCALE GENOMIC DNA]</scope>
    <source>
        <strain evidence="1 2">DSM 13060</strain>
    </source>
</reference>
<evidence type="ECO:0000313" key="2">
    <source>
        <dbReference type="Proteomes" id="UP000004382"/>
    </source>
</evidence>
<protein>
    <submittedName>
        <fullName evidence="1">Uncharacterized protein</fullName>
    </submittedName>
</protein>
<organism evidence="1 2">
    <name type="scientific">Methylorubrum extorquens DSM 13060</name>
    <dbReference type="NCBI Taxonomy" id="882800"/>
    <lineage>
        <taxon>Bacteria</taxon>
        <taxon>Pseudomonadati</taxon>
        <taxon>Pseudomonadota</taxon>
        <taxon>Alphaproteobacteria</taxon>
        <taxon>Hyphomicrobiales</taxon>
        <taxon>Methylobacteriaceae</taxon>
        <taxon>Methylorubrum</taxon>
    </lineage>
</organism>
<dbReference type="EMBL" id="AGJK01000003">
    <property type="protein sequence ID" value="EHP94854.1"/>
    <property type="molecule type" value="Genomic_DNA"/>
</dbReference>
<dbReference type="PATRIC" id="fig|882800.3.peg.187"/>
<gene>
    <name evidence="1" type="ORF">MetexDRAFT_0199</name>
</gene>
<proteinExistence type="predicted"/>
<dbReference type="Proteomes" id="UP000004382">
    <property type="component" value="Unassembled WGS sequence"/>
</dbReference>
<accession>H1KC37</accession>
<dbReference type="AlphaFoldDB" id="H1KC37"/>
<evidence type="ECO:0000313" key="1">
    <source>
        <dbReference type="EMBL" id="EHP94854.1"/>
    </source>
</evidence>